<dbReference type="PRINTS" id="PR00598">
    <property type="entry name" value="HTHMARR"/>
</dbReference>
<dbReference type="Gene3D" id="1.10.10.10">
    <property type="entry name" value="Winged helix-like DNA-binding domain superfamily/Winged helix DNA-binding domain"/>
    <property type="match status" value="1"/>
</dbReference>
<keyword evidence="3" id="KW-0804">Transcription</keyword>
<dbReference type="SUPFAM" id="SSF46785">
    <property type="entry name" value="Winged helix' DNA-binding domain"/>
    <property type="match status" value="1"/>
</dbReference>
<evidence type="ECO:0000313" key="5">
    <source>
        <dbReference type="EMBL" id="MDQ0338556.1"/>
    </source>
</evidence>
<evidence type="ECO:0000259" key="4">
    <source>
        <dbReference type="PROSITE" id="PS50995"/>
    </source>
</evidence>
<keyword evidence="6" id="KW-1185">Reference proteome</keyword>
<gene>
    <name evidence="5" type="ORF">J2S00_001342</name>
</gene>
<dbReference type="RefSeq" id="WP_307337108.1">
    <property type="nucleotide sequence ID" value="NZ_JAUSUQ010000004.1"/>
</dbReference>
<dbReference type="Proteomes" id="UP001232445">
    <property type="component" value="Unassembled WGS sequence"/>
</dbReference>
<reference evidence="5 6" key="1">
    <citation type="submission" date="2023-07" db="EMBL/GenBank/DDBJ databases">
        <title>Genomic Encyclopedia of Type Strains, Phase IV (KMG-IV): sequencing the most valuable type-strain genomes for metagenomic binning, comparative biology and taxonomic classification.</title>
        <authorList>
            <person name="Goeker M."/>
        </authorList>
    </citation>
    <scope>NUCLEOTIDE SEQUENCE [LARGE SCALE GENOMIC DNA]</scope>
    <source>
        <strain evidence="5 6">DSM 17740</strain>
    </source>
</reference>
<dbReference type="SMART" id="SM00347">
    <property type="entry name" value="HTH_MARR"/>
    <property type="match status" value="1"/>
</dbReference>
<protein>
    <submittedName>
        <fullName evidence="5">DNA-binding MarR family transcriptional regulator</fullName>
    </submittedName>
</protein>
<dbReference type="Pfam" id="PF01047">
    <property type="entry name" value="MarR"/>
    <property type="match status" value="1"/>
</dbReference>
<dbReference type="InterPro" id="IPR036390">
    <property type="entry name" value="WH_DNA-bd_sf"/>
</dbReference>
<evidence type="ECO:0000256" key="2">
    <source>
        <dbReference type="ARBA" id="ARBA00023125"/>
    </source>
</evidence>
<name>A0ABU0CQ77_9BACI</name>
<evidence type="ECO:0000256" key="3">
    <source>
        <dbReference type="ARBA" id="ARBA00023163"/>
    </source>
</evidence>
<sequence length="146" mass="17048">MAKESIGRWISLLYRYSQIYVSKKLEPYNIGTGQFLFLLALYHQDGLPQEKLAHYLNMDKGTTARAIDKLEKAGYVIRKTNEQDRRSNKVFLTEQGLSFKPTLYSILQEWTEIICKGLTEEEVERTLHTLIRMAENAADYIHQKCK</sequence>
<comment type="caution">
    <text evidence="5">The sequence shown here is derived from an EMBL/GenBank/DDBJ whole genome shotgun (WGS) entry which is preliminary data.</text>
</comment>
<evidence type="ECO:0000313" key="6">
    <source>
        <dbReference type="Proteomes" id="UP001232445"/>
    </source>
</evidence>
<dbReference type="InterPro" id="IPR036388">
    <property type="entry name" value="WH-like_DNA-bd_sf"/>
</dbReference>
<dbReference type="PANTHER" id="PTHR42756:SF2">
    <property type="entry name" value="MARR FAMILY REGULATORY PROTEIN"/>
    <property type="match status" value="1"/>
</dbReference>
<organism evidence="5 6">
    <name type="scientific">Caldalkalibacillus uzonensis</name>
    <dbReference type="NCBI Taxonomy" id="353224"/>
    <lineage>
        <taxon>Bacteria</taxon>
        <taxon>Bacillati</taxon>
        <taxon>Bacillota</taxon>
        <taxon>Bacilli</taxon>
        <taxon>Bacillales</taxon>
        <taxon>Bacillaceae</taxon>
        <taxon>Caldalkalibacillus</taxon>
    </lineage>
</organism>
<dbReference type="GO" id="GO:0003677">
    <property type="term" value="F:DNA binding"/>
    <property type="evidence" value="ECO:0007669"/>
    <property type="project" value="UniProtKB-KW"/>
</dbReference>
<keyword evidence="2 5" id="KW-0238">DNA-binding</keyword>
<proteinExistence type="predicted"/>
<dbReference type="PROSITE" id="PS01117">
    <property type="entry name" value="HTH_MARR_1"/>
    <property type="match status" value="1"/>
</dbReference>
<keyword evidence="1" id="KW-0805">Transcription regulation</keyword>
<dbReference type="PROSITE" id="PS50995">
    <property type="entry name" value="HTH_MARR_2"/>
    <property type="match status" value="1"/>
</dbReference>
<dbReference type="EMBL" id="JAUSUQ010000004">
    <property type="protein sequence ID" value="MDQ0338556.1"/>
    <property type="molecule type" value="Genomic_DNA"/>
</dbReference>
<dbReference type="InterPro" id="IPR000835">
    <property type="entry name" value="HTH_MarR-typ"/>
</dbReference>
<feature type="domain" description="HTH marR-type" evidence="4">
    <location>
        <begin position="1"/>
        <end position="135"/>
    </location>
</feature>
<evidence type="ECO:0000256" key="1">
    <source>
        <dbReference type="ARBA" id="ARBA00023015"/>
    </source>
</evidence>
<accession>A0ABU0CQ77</accession>
<dbReference type="PANTHER" id="PTHR42756">
    <property type="entry name" value="TRANSCRIPTIONAL REGULATOR, MARR"/>
    <property type="match status" value="1"/>
</dbReference>
<dbReference type="InterPro" id="IPR023187">
    <property type="entry name" value="Tscrpt_reg_MarR-type_CS"/>
</dbReference>